<protein>
    <submittedName>
        <fullName evidence="1">Uncharacterized protein</fullName>
    </submittedName>
</protein>
<gene>
    <name evidence="1" type="ORF">CPT_Siara_101</name>
</gene>
<accession>A0AAE7WMA5</accession>
<organism evidence="1 2">
    <name type="scientific">Stenotrophomonas phage Siara</name>
    <dbReference type="NCBI Taxonomy" id="2859658"/>
    <lineage>
        <taxon>Viruses</taxon>
        <taxon>Duplodnaviria</taxon>
        <taxon>Heunggongvirae</taxon>
        <taxon>Uroviricota</taxon>
        <taxon>Caudoviricetes</taxon>
        <taxon>Beaumontvirinae</taxon>
        <taxon>Siaravirus</taxon>
        <taxon>Siaravirus siara</taxon>
    </lineage>
</organism>
<dbReference type="EMBL" id="MZ326859">
    <property type="protein sequence ID" value="QYW02101.1"/>
    <property type="molecule type" value="Genomic_DNA"/>
</dbReference>
<keyword evidence="2" id="KW-1185">Reference proteome</keyword>
<evidence type="ECO:0000313" key="2">
    <source>
        <dbReference type="Proteomes" id="UP000827319"/>
    </source>
</evidence>
<name>A0AAE7WMA5_9CAUD</name>
<dbReference type="Proteomes" id="UP000827319">
    <property type="component" value="Segment"/>
</dbReference>
<reference evidence="1" key="1">
    <citation type="submission" date="2021-06" db="EMBL/GenBank/DDBJ databases">
        <title>Complete genome sequence of Stenotrophomonas maltophilia phage Siara.</title>
        <authorList>
            <person name="Marmion J."/>
            <person name="Tate N."/>
            <person name="Clark J."/>
            <person name="Le T."/>
            <person name="Liu M."/>
            <person name="Burrowes B."/>
            <person name="Gill J."/>
        </authorList>
    </citation>
    <scope>NUCLEOTIDE SEQUENCE</scope>
</reference>
<proteinExistence type="predicted"/>
<sequence length="92" mass="10451">MSEVTPITRYSVSGHGMVTVKENPDGSMVAYYDHKRYMDAAEMAARIVEGVMAKRIAALEAERDALKVARDYWMQKHAWAESVALDMKRMEP</sequence>
<evidence type="ECO:0000313" key="1">
    <source>
        <dbReference type="EMBL" id="QYW02101.1"/>
    </source>
</evidence>